<name>A0ABD0WKM8_UMBPY</name>
<evidence type="ECO:0000313" key="3">
    <source>
        <dbReference type="Proteomes" id="UP001557470"/>
    </source>
</evidence>
<proteinExistence type="predicted"/>
<dbReference type="AlphaFoldDB" id="A0ABD0WKM8"/>
<comment type="caution">
    <text evidence="2">The sequence shown here is derived from an EMBL/GenBank/DDBJ whole genome shotgun (WGS) entry which is preliminary data.</text>
</comment>
<organism evidence="2 3">
    <name type="scientific">Umbra pygmaea</name>
    <name type="common">Eastern mudminnow</name>
    <dbReference type="NCBI Taxonomy" id="75934"/>
    <lineage>
        <taxon>Eukaryota</taxon>
        <taxon>Metazoa</taxon>
        <taxon>Chordata</taxon>
        <taxon>Craniata</taxon>
        <taxon>Vertebrata</taxon>
        <taxon>Euteleostomi</taxon>
        <taxon>Actinopterygii</taxon>
        <taxon>Neopterygii</taxon>
        <taxon>Teleostei</taxon>
        <taxon>Protacanthopterygii</taxon>
        <taxon>Esociformes</taxon>
        <taxon>Umbridae</taxon>
        <taxon>Umbra</taxon>
    </lineage>
</organism>
<feature type="region of interest" description="Disordered" evidence="1">
    <location>
        <begin position="186"/>
        <end position="215"/>
    </location>
</feature>
<reference evidence="2 3" key="1">
    <citation type="submission" date="2024-06" db="EMBL/GenBank/DDBJ databases">
        <authorList>
            <person name="Pan Q."/>
            <person name="Wen M."/>
            <person name="Jouanno E."/>
            <person name="Zahm M."/>
            <person name="Klopp C."/>
            <person name="Cabau C."/>
            <person name="Louis A."/>
            <person name="Berthelot C."/>
            <person name="Parey E."/>
            <person name="Roest Crollius H."/>
            <person name="Montfort J."/>
            <person name="Robinson-Rechavi M."/>
            <person name="Bouchez O."/>
            <person name="Lampietro C."/>
            <person name="Lopez Roques C."/>
            <person name="Donnadieu C."/>
            <person name="Postlethwait J."/>
            <person name="Bobe J."/>
            <person name="Verreycken H."/>
            <person name="Guiguen Y."/>
        </authorList>
    </citation>
    <scope>NUCLEOTIDE SEQUENCE [LARGE SCALE GENOMIC DNA]</scope>
    <source>
        <strain evidence="2">Up_M1</strain>
        <tissue evidence="2">Testis</tissue>
    </source>
</reference>
<dbReference type="Proteomes" id="UP001557470">
    <property type="component" value="Unassembled WGS sequence"/>
</dbReference>
<dbReference type="EMBL" id="JAGEUA010000007">
    <property type="protein sequence ID" value="KAL0970473.1"/>
    <property type="molecule type" value="Genomic_DNA"/>
</dbReference>
<evidence type="ECO:0000256" key="1">
    <source>
        <dbReference type="SAM" id="MobiDB-lite"/>
    </source>
</evidence>
<gene>
    <name evidence="2" type="ORF">UPYG_G00242480</name>
</gene>
<feature type="compositionally biased region" description="Polar residues" evidence="1">
    <location>
        <begin position="197"/>
        <end position="207"/>
    </location>
</feature>
<protein>
    <submittedName>
        <fullName evidence="2">Uncharacterized protein</fullName>
    </submittedName>
</protein>
<evidence type="ECO:0000313" key="2">
    <source>
        <dbReference type="EMBL" id="KAL0970473.1"/>
    </source>
</evidence>
<accession>A0ABD0WKM8</accession>
<sequence>MDSAKLQIRPSGVGRLGILKFKVHQQLKAEAVPCRMTSYKPPRTLEWNKRLQFSQHCHCSSHPALHHQRSWAQVARPCSYEWIDTLAQRFDSSLICHWSYMDRDHTGGHCVRTAGFRTVGLLVDRLTVDCRSKMESDKQLPLNFIPMAAVSQSGYRGPCEHILMRSTAWMCKHTPQTVTLNVRMWEKSSRDGHRGTRSPQGEHSVPSSLGVFSRL</sequence>
<keyword evidence="3" id="KW-1185">Reference proteome</keyword>